<sequence>MFLSLNQHYSKSDTSMCAAVKLAAECFLPCKKQIWANFPGKSSRNVTYFYLRYNLGAHVRHANVMLKSTAHLVGGKVCDVLPQRTTICANVRLKTVLQQNYNLGQNGV</sequence>
<proteinExistence type="predicted"/>
<comment type="caution">
    <text evidence="1">The sequence shown here is derived from an EMBL/GenBank/DDBJ whole genome shotgun (WGS) entry which is preliminary data.</text>
</comment>
<accession>A0A4Y2HDZ6</accession>
<organism evidence="1 2">
    <name type="scientific">Araneus ventricosus</name>
    <name type="common">Orbweaver spider</name>
    <name type="synonym">Epeira ventricosa</name>
    <dbReference type="NCBI Taxonomy" id="182803"/>
    <lineage>
        <taxon>Eukaryota</taxon>
        <taxon>Metazoa</taxon>
        <taxon>Ecdysozoa</taxon>
        <taxon>Arthropoda</taxon>
        <taxon>Chelicerata</taxon>
        <taxon>Arachnida</taxon>
        <taxon>Araneae</taxon>
        <taxon>Araneomorphae</taxon>
        <taxon>Entelegynae</taxon>
        <taxon>Araneoidea</taxon>
        <taxon>Araneidae</taxon>
        <taxon>Araneus</taxon>
    </lineage>
</organism>
<dbReference type="Proteomes" id="UP000499080">
    <property type="component" value="Unassembled WGS sequence"/>
</dbReference>
<reference evidence="1 2" key="1">
    <citation type="journal article" date="2019" name="Sci. Rep.">
        <title>Orb-weaving spider Araneus ventricosus genome elucidates the spidroin gene catalogue.</title>
        <authorList>
            <person name="Kono N."/>
            <person name="Nakamura H."/>
            <person name="Ohtoshi R."/>
            <person name="Moran D.A.P."/>
            <person name="Shinohara A."/>
            <person name="Yoshida Y."/>
            <person name="Fujiwara M."/>
            <person name="Mori M."/>
            <person name="Tomita M."/>
            <person name="Arakawa K."/>
        </authorList>
    </citation>
    <scope>NUCLEOTIDE SEQUENCE [LARGE SCALE GENOMIC DNA]</scope>
</reference>
<dbReference type="AlphaFoldDB" id="A0A4Y2HDZ6"/>
<keyword evidence="2" id="KW-1185">Reference proteome</keyword>
<name>A0A4Y2HDZ6_ARAVE</name>
<gene>
    <name evidence="1" type="ORF">AVEN_262096_1</name>
</gene>
<protein>
    <submittedName>
        <fullName evidence="1">Uncharacterized protein</fullName>
    </submittedName>
</protein>
<evidence type="ECO:0000313" key="1">
    <source>
        <dbReference type="EMBL" id="GBM63533.1"/>
    </source>
</evidence>
<evidence type="ECO:0000313" key="2">
    <source>
        <dbReference type="Proteomes" id="UP000499080"/>
    </source>
</evidence>
<dbReference type="EMBL" id="BGPR01181321">
    <property type="protein sequence ID" value="GBM63533.1"/>
    <property type="molecule type" value="Genomic_DNA"/>
</dbReference>